<dbReference type="AlphaFoldDB" id="A0A3B0JET0"/>
<dbReference type="OrthoDB" id="7862218at2759"/>
<accession>A0A3B0JET0</accession>
<dbReference type="Proteomes" id="UP000268350">
    <property type="component" value="Unassembled WGS sequence"/>
</dbReference>
<keyword evidence="2" id="KW-1185">Reference proteome</keyword>
<name>A0A3B0JET0_DROGU</name>
<gene>
    <name evidence="1" type="ORF">DGUA_6G011421</name>
</gene>
<reference evidence="2" key="1">
    <citation type="submission" date="2018-01" db="EMBL/GenBank/DDBJ databases">
        <authorList>
            <person name="Alioto T."/>
            <person name="Alioto T."/>
        </authorList>
    </citation>
    <scope>NUCLEOTIDE SEQUENCE [LARGE SCALE GENOMIC DNA]</scope>
</reference>
<protein>
    <submittedName>
        <fullName evidence="1">Uncharacterized protein</fullName>
    </submittedName>
</protein>
<organism evidence="1 2">
    <name type="scientific">Drosophila guanche</name>
    <name type="common">Fruit fly</name>
    <dbReference type="NCBI Taxonomy" id="7266"/>
    <lineage>
        <taxon>Eukaryota</taxon>
        <taxon>Metazoa</taxon>
        <taxon>Ecdysozoa</taxon>
        <taxon>Arthropoda</taxon>
        <taxon>Hexapoda</taxon>
        <taxon>Insecta</taxon>
        <taxon>Pterygota</taxon>
        <taxon>Neoptera</taxon>
        <taxon>Endopterygota</taxon>
        <taxon>Diptera</taxon>
        <taxon>Brachycera</taxon>
        <taxon>Muscomorpha</taxon>
        <taxon>Ephydroidea</taxon>
        <taxon>Drosophilidae</taxon>
        <taxon>Drosophila</taxon>
        <taxon>Sophophora</taxon>
    </lineage>
</organism>
<evidence type="ECO:0000313" key="2">
    <source>
        <dbReference type="Proteomes" id="UP000268350"/>
    </source>
</evidence>
<sequence>MNFEFTFEKFLETTPRFQYPLSQLGFEAKEITEKISDTFYEINSDFRGIMLNLMETCTTHYDYKFNQFGLVLKMPFKVTPTEGRYVQGTWSHDLKTAVKHPVVKGGKVDPNLLKKSFIRNYKRALGHIGQLKSESGKSYTFKLTSGFADGRVVFEMTTFDAGIKVENLLFKFPLAFIFEDDPRIYLGTRRHFTVVEMTHEQIMRNSARLVSHFLMILTQIVDLSAHQIEDIYYEYLVVSKLQKKTLFVITWEVLLLINHTLKHPNVLGVLLFHLIQFRKTNADVAVFSAFLASFISNYKRVEDVDC</sequence>
<dbReference type="EMBL" id="OUUW01000003">
    <property type="protein sequence ID" value="SPP78702.1"/>
    <property type="molecule type" value="Genomic_DNA"/>
</dbReference>
<proteinExistence type="predicted"/>
<evidence type="ECO:0000313" key="1">
    <source>
        <dbReference type="EMBL" id="SPP78702.1"/>
    </source>
</evidence>